<dbReference type="GO" id="GO:0016787">
    <property type="term" value="F:hydrolase activity"/>
    <property type="evidence" value="ECO:0007669"/>
    <property type="project" value="UniProtKB-KW"/>
</dbReference>
<dbReference type="Gene3D" id="3.40.50.850">
    <property type="entry name" value="Isochorismatase-like"/>
    <property type="match status" value="1"/>
</dbReference>
<organism evidence="4 5">
    <name type="scientific">Pseudogymnoascus verrucosus</name>
    <dbReference type="NCBI Taxonomy" id="342668"/>
    <lineage>
        <taxon>Eukaryota</taxon>
        <taxon>Fungi</taxon>
        <taxon>Dikarya</taxon>
        <taxon>Ascomycota</taxon>
        <taxon>Pezizomycotina</taxon>
        <taxon>Leotiomycetes</taxon>
        <taxon>Thelebolales</taxon>
        <taxon>Thelebolaceae</taxon>
        <taxon>Pseudogymnoascus</taxon>
    </lineage>
</organism>
<dbReference type="STRING" id="342668.A0A1B8GUZ8"/>
<dbReference type="InterPro" id="IPR036380">
    <property type="entry name" value="Isochorismatase-like_sf"/>
</dbReference>
<keyword evidence="2" id="KW-0378">Hydrolase</keyword>
<dbReference type="InterPro" id="IPR000868">
    <property type="entry name" value="Isochorismatase-like_dom"/>
</dbReference>
<dbReference type="AlphaFoldDB" id="A0A1B8GUZ8"/>
<dbReference type="EMBL" id="KV460211">
    <property type="protein sequence ID" value="OBT99647.1"/>
    <property type="molecule type" value="Genomic_DNA"/>
</dbReference>
<protein>
    <recommendedName>
        <fullName evidence="3">Isochorismatase-like domain-containing protein</fullName>
    </recommendedName>
</protein>
<feature type="domain" description="Isochorismatase-like" evidence="3">
    <location>
        <begin position="25"/>
        <end position="196"/>
    </location>
</feature>
<evidence type="ECO:0000313" key="4">
    <source>
        <dbReference type="EMBL" id="OBT99647.1"/>
    </source>
</evidence>
<dbReference type="RefSeq" id="XP_018133380.1">
    <property type="nucleotide sequence ID" value="XM_018271605.2"/>
</dbReference>
<dbReference type="InterPro" id="IPR050272">
    <property type="entry name" value="Isochorismatase-like_hydrls"/>
</dbReference>
<dbReference type="GeneID" id="28835480"/>
<dbReference type="OrthoDB" id="245563at2759"/>
<dbReference type="Proteomes" id="UP000091956">
    <property type="component" value="Unassembled WGS sequence"/>
</dbReference>
<dbReference type="SUPFAM" id="SSF52499">
    <property type="entry name" value="Isochorismatase-like hydrolases"/>
    <property type="match status" value="1"/>
</dbReference>
<accession>A0A1B8GUZ8</accession>
<keyword evidence="5" id="KW-1185">Reference proteome</keyword>
<reference evidence="5" key="2">
    <citation type="journal article" date="2018" name="Nat. Commun.">
        <title>Extreme sensitivity to ultraviolet light in the fungal pathogen causing white-nose syndrome of bats.</title>
        <authorList>
            <person name="Palmer J.M."/>
            <person name="Drees K.P."/>
            <person name="Foster J.T."/>
            <person name="Lindner D.L."/>
        </authorList>
    </citation>
    <scope>NUCLEOTIDE SEQUENCE [LARGE SCALE GENOMIC DNA]</scope>
    <source>
        <strain evidence="5">UAMH 10579</strain>
    </source>
</reference>
<reference evidence="4 5" key="1">
    <citation type="submission" date="2016-03" db="EMBL/GenBank/DDBJ databases">
        <title>Comparative genomics of Pseudogymnoascus destructans, the fungus causing white-nose syndrome of bats.</title>
        <authorList>
            <person name="Palmer J.M."/>
            <person name="Drees K.P."/>
            <person name="Foster J.T."/>
            <person name="Lindner D.L."/>
        </authorList>
    </citation>
    <scope>NUCLEOTIDE SEQUENCE [LARGE SCALE GENOMIC DNA]</scope>
    <source>
        <strain evidence="4 5">UAMH 10579</strain>
    </source>
</reference>
<evidence type="ECO:0000256" key="1">
    <source>
        <dbReference type="ARBA" id="ARBA00006336"/>
    </source>
</evidence>
<dbReference type="Pfam" id="PF00857">
    <property type="entry name" value="Isochorismatase"/>
    <property type="match status" value="1"/>
</dbReference>
<evidence type="ECO:0000259" key="3">
    <source>
        <dbReference type="Pfam" id="PF00857"/>
    </source>
</evidence>
<dbReference type="PANTHER" id="PTHR43540:SF15">
    <property type="entry name" value="BLR5631 PROTEIN"/>
    <property type="match status" value="1"/>
</dbReference>
<evidence type="ECO:0000256" key="2">
    <source>
        <dbReference type="ARBA" id="ARBA00022801"/>
    </source>
</evidence>
<comment type="similarity">
    <text evidence="1">Belongs to the isochorismatase family.</text>
</comment>
<proteinExistence type="inferred from homology"/>
<name>A0A1B8GUZ8_9PEZI</name>
<dbReference type="PANTHER" id="PTHR43540">
    <property type="entry name" value="PEROXYUREIDOACRYLATE/UREIDOACRYLATE AMIDOHYDROLASE-RELATED"/>
    <property type="match status" value="1"/>
</dbReference>
<evidence type="ECO:0000313" key="5">
    <source>
        <dbReference type="Proteomes" id="UP000091956"/>
    </source>
</evidence>
<gene>
    <name evidence="4" type="ORF">VE01_02094</name>
</gene>
<sequence length="200" mass="21172">MAASVKSFRELIGVAPSTVSVNDSTLIIIDAQNEYANGHLKTVNVAESRKAISTVLEKYRKSTHGGKNIVHVLHVTPPGAPVFTSGTELSQEFEELSPKANEKIVEKNYPSSFAKTDLAAYLEGLGDVGKKIVLVGYMAHVCVSTTARAGAELGYDVVVVKDAIGDRDIPGVAASQLVDVVIKELADAFATSISSDEIQA</sequence>